<protein>
    <submittedName>
        <fullName evidence="8">FHA domain-containing protein</fullName>
    </submittedName>
</protein>
<dbReference type="PANTHER" id="PTHR22683">
    <property type="entry name" value="SPORULATION PROTEIN RELATED"/>
    <property type="match status" value="1"/>
</dbReference>
<reference evidence="8 9" key="1">
    <citation type="submission" date="2018-09" db="EMBL/GenBank/DDBJ databases">
        <title>Comparative genomics of Leucobacter spp.</title>
        <authorList>
            <person name="Reis A.C."/>
            <person name="Kolvenbach B.A."/>
            <person name="Corvini P.F.X."/>
            <person name="Nunes O.C."/>
        </authorList>
    </citation>
    <scope>NUCLEOTIDE SEQUENCE [LARGE SCALE GENOMIC DNA]</scope>
    <source>
        <strain evidence="8 9">TAN 31504</strain>
    </source>
</reference>
<organism evidence="8 9">
    <name type="scientific">Leucobacter chromiireducens subsp. solipictus</name>
    <dbReference type="NCBI Taxonomy" id="398235"/>
    <lineage>
        <taxon>Bacteria</taxon>
        <taxon>Bacillati</taxon>
        <taxon>Actinomycetota</taxon>
        <taxon>Actinomycetes</taxon>
        <taxon>Micrococcales</taxon>
        <taxon>Microbacteriaceae</taxon>
        <taxon>Leucobacter</taxon>
    </lineage>
</organism>
<feature type="compositionally biased region" description="Basic and acidic residues" evidence="5">
    <location>
        <begin position="521"/>
        <end position="533"/>
    </location>
</feature>
<dbReference type="EMBL" id="QYAC01000002">
    <property type="protein sequence ID" value="MBL3678801.1"/>
    <property type="molecule type" value="Genomic_DNA"/>
</dbReference>
<dbReference type="PROSITE" id="PS50901">
    <property type="entry name" value="FTSK"/>
    <property type="match status" value="2"/>
</dbReference>
<dbReference type="PANTHER" id="PTHR22683:SF1">
    <property type="entry name" value="TYPE VII SECRETION SYSTEM PROTEIN ESSC"/>
    <property type="match status" value="1"/>
</dbReference>
<dbReference type="Pfam" id="PF01580">
    <property type="entry name" value="FtsK_SpoIIIE"/>
    <property type="match status" value="2"/>
</dbReference>
<dbReference type="SUPFAM" id="SSF52540">
    <property type="entry name" value="P-loop containing nucleoside triphosphate hydrolases"/>
    <property type="match status" value="3"/>
</dbReference>
<evidence type="ECO:0000256" key="1">
    <source>
        <dbReference type="ARBA" id="ARBA00022553"/>
    </source>
</evidence>
<comment type="caution">
    <text evidence="8">The sequence shown here is derived from an EMBL/GenBank/DDBJ whole genome shotgun (WGS) entry which is preliminary data.</text>
</comment>
<dbReference type="Pfam" id="PF00498">
    <property type="entry name" value="FHA"/>
    <property type="match status" value="1"/>
</dbReference>
<dbReference type="Gene3D" id="3.40.50.300">
    <property type="entry name" value="P-loop containing nucleotide triphosphate hydrolases"/>
    <property type="match status" value="3"/>
</dbReference>
<evidence type="ECO:0000256" key="3">
    <source>
        <dbReference type="ARBA" id="ARBA00022840"/>
    </source>
</evidence>
<dbReference type="InterPro" id="IPR008984">
    <property type="entry name" value="SMAD_FHA_dom_sf"/>
</dbReference>
<feature type="domain" description="FtsK" evidence="7">
    <location>
        <begin position="655"/>
        <end position="846"/>
    </location>
</feature>
<dbReference type="Proteomes" id="UP001645859">
    <property type="component" value="Unassembled WGS sequence"/>
</dbReference>
<dbReference type="CDD" id="cd01127">
    <property type="entry name" value="TrwB_TraG_TraD_VirD4"/>
    <property type="match status" value="1"/>
</dbReference>
<feature type="region of interest" description="Disordered" evidence="5">
    <location>
        <begin position="513"/>
        <end position="533"/>
    </location>
</feature>
<evidence type="ECO:0000313" key="9">
    <source>
        <dbReference type="Proteomes" id="UP001645859"/>
    </source>
</evidence>
<dbReference type="InterPro" id="IPR027417">
    <property type="entry name" value="P-loop_NTPase"/>
</dbReference>
<sequence length="1453" mass="153740">MRISIAHAGVVDTCELLRWSPNATIRDLLRNRGHSPAADATVTVDQSAGRGRSTRMSVQTPLGDAGLWEGSTLAIALADQGPTGLELPCSEMPSDGWVVSVIAGSDSEAAVALPDGATLTVGRSPRADVTVRSASASWLHCTLERAGDAVRILDAGSRNGTVHGGSRLGRDGVVVTSDQVLRVGDAVLTVAHRRESGGAALAAGEQRSSLGTVPFNRPPRIRETHTVSPVSVPAPQEIPETTPLNWAAILLPLIASGALVIVLGDFRFALFALLSPVLALGSHLDQRRRRRVQIRAEEARMRVALADFRDRVATAASAESRRRLEATPDLAVVLRRAFTASTQLWQQRAVDSDFLRLYLGIATQAWVPPVESTQGTTLDDRVRAVLDQTVLPDAALAADLGNAGVIGIVGDREQAQAVARGLILQATVHSGPADLTVSVSSDERSEAAWRWAGWLPHTGVPGDPQGARWLSGTVPAGQEMLRKLARAVARGANPAHVAVIDSVELLRNQESPARSLLGSGRRAEAARDRPREVPRDELTPAQVSGIVLVRRATDLPADCTTVVSLSAAGRASVLDTRTAMRLDDVTMGSVGLSHAEAAARALARFTDPESRRADASLPREVPLSSVLAPAPLTSEGIRARWARASGLSAPIGRTGDDVCSVDLVADGPHGLVGGTTGSGKSEFLRTLVAGLAASHDPSRLNFILIDFKGGAAFAACERLPHTIGTISNLDAGLASRAVRALTAELGRRQRLFAAAGAGIENLSAYVASRPSSPMPRIVLVIDEFAMLAQEFPDVLASLVSIAAVGRTLGIHLLLATQRPAGVVTEDILTNTNLRIALRVQSREDSTSVIGAPEAAEISRHLPGRALIRRGADDLVSVQTALVTGKPETGDGAPVTVRSLDGFGVPIRPVATESASKSGPEPGAPTELDGVIDVICRAYRESGLAPPRPVWPPPLGTCADLVSLPQLPGGTGVAANVALADEPERQRQVAAGWQIAKGNLLLIGLPGSGTSTALHSIGVVLAHAHAPEELEILCLDAGAGRLRELAPLPHTSVWVGEGDRERRLRLLRYIPEEIRRRQRDTGPWRRTVVLIDGLAALRDELDEPETLELWEGLLQAYSDGPQVGVSFAMTATRPRAVPAMLEDTTEQRWVFRLPDASAYAALGIRGAAIPVAVPGRCVDLATQRQLQIARPTEPLGDRVQEISERWNGHPALRDPVGVLPAVVTTRDIARQPELGGEPILIPVGVREDTLEPATLELYDGEHALIAGPPRSGRSSLLLGIATLLRTVATPGIAVWGIAPPRSPLSSAPLDRTASTRAGIDELLTELVALGRSGDRVLLLVDDADRLTGSDTAFDVFLRTVPPQCHLVCAGRSAELRSRYVHWTADVRAARTGILLQPDPDLDGELLGVRLPRRAPVPVTPGRGYLCAGGETVFVQTMTADRSNAAEVTNARAIR</sequence>
<dbReference type="Gene3D" id="2.60.200.20">
    <property type="match status" value="1"/>
</dbReference>
<keyword evidence="9" id="KW-1185">Reference proteome</keyword>
<proteinExistence type="predicted"/>
<evidence type="ECO:0000259" key="6">
    <source>
        <dbReference type="PROSITE" id="PS50006"/>
    </source>
</evidence>
<name>A0ABS1SEJ9_9MICO</name>
<feature type="binding site" evidence="4">
    <location>
        <begin position="1003"/>
        <end position="1010"/>
    </location>
    <ligand>
        <name>ATP</name>
        <dbReference type="ChEBI" id="CHEBI:30616"/>
    </ligand>
</feature>
<evidence type="ECO:0000259" key="7">
    <source>
        <dbReference type="PROSITE" id="PS50901"/>
    </source>
</evidence>
<dbReference type="PROSITE" id="PS50006">
    <property type="entry name" value="FHA_DOMAIN"/>
    <property type="match status" value="1"/>
</dbReference>
<dbReference type="CDD" id="cd00060">
    <property type="entry name" value="FHA"/>
    <property type="match status" value="1"/>
</dbReference>
<keyword evidence="3 4" id="KW-0067">ATP-binding</keyword>
<dbReference type="InterPro" id="IPR050206">
    <property type="entry name" value="FtsK/SpoIIIE/SftA"/>
</dbReference>
<gene>
    <name evidence="8" type="ORF">D3230_05755</name>
</gene>
<dbReference type="InterPro" id="IPR003593">
    <property type="entry name" value="AAA+_ATPase"/>
</dbReference>
<dbReference type="SUPFAM" id="SSF49879">
    <property type="entry name" value="SMAD/FHA domain"/>
    <property type="match status" value="1"/>
</dbReference>
<accession>A0ABS1SEJ9</accession>
<evidence type="ECO:0000313" key="8">
    <source>
        <dbReference type="EMBL" id="MBL3678801.1"/>
    </source>
</evidence>
<dbReference type="InterPro" id="IPR000253">
    <property type="entry name" value="FHA_dom"/>
</dbReference>
<evidence type="ECO:0000256" key="4">
    <source>
        <dbReference type="PROSITE-ProRule" id="PRU00289"/>
    </source>
</evidence>
<dbReference type="SMART" id="SM00382">
    <property type="entry name" value="AAA"/>
    <property type="match status" value="3"/>
</dbReference>
<feature type="binding site" evidence="4">
    <location>
        <begin position="674"/>
        <end position="681"/>
    </location>
    <ligand>
        <name>ATP</name>
        <dbReference type="ChEBI" id="CHEBI:30616"/>
    </ligand>
</feature>
<evidence type="ECO:0000256" key="2">
    <source>
        <dbReference type="ARBA" id="ARBA00022741"/>
    </source>
</evidence>
<keyword evidence="1" id="KW-0597">Phosphoprotein</keyword>
<evidence type="ECO:0000256" key="5">
    <source>
        <dbReference type="SAM" id="MobiDB-lite"/>
    </source>
</evidence>
<dbReference type="InterPro" id="IPR002543">
    <property type="entry name" value="FtsK_dom"/>
</dbReference>
<feature type="domain" description="FHA" evidence="6">
    <location>
        <begin position="119"/>
        <end position="168"/>
    </location>
</feature>
<keyword evidence="2 4" id="KW-0547">Nucleotide-binding</keyword>
<dbReference type="SMART" id="SM00240">
    <property type="entry name" value="FHA"/>
    <property type="match status" value="1"/>
</dbReference>
<feature type="domain" description="FtsK" evidence="7">
    <location>
        <begin position="985"/>
        <end position="1159"/>
    </location>
</feature>